<evidence type="ECO:0000313" key="2">
    <source>
        <dbReference type="Proteomes" id="UP001617907"/>
    </source>
</evidence>
<reference evidence="1 2" key="1">
    <citation type="submission" date="2024-10" db="EMBL/GenBank/DDBJ databases">
        <title>The Natural Products Discovery Center: Release of the First 8490 Sequenced Strains for Exploring Actinobacteria Biosynthetic Diversity.</title>
        <authorList>
            <person name="Kalkreuter E."/>
            <person name="Kautsar S.A."/>
            <person name="Yang D."/>
            <person name="Bader C.D."/>
            <person name="Teijaro C.N."/>
            <person name="Fluegel L."/>
            <person name="Davis C.M."/>
            <person name="Simpson J.R."/>
            <person name="Lauterbach L."/>
            <person name="Steele A.D."/>
            <person name="Gui C."/>
            <person name="Meng S."/>
            <person name="Li G."/>
            <person name="Viehrig K."/>
            <person name="Ye F."/>
            <person name="Su P."/>
            <person name="Kiefer A.F."/>
            <person name="Nichols A."/>
            <person name="Cepeda A.J."/>
            <person name="Yan W."/>
            <person name="Fan B."/>
            <person name="Jiang Y."/>
            <person name="Adhikari A."/>
            <person name="Zheng C.-J."/>
            <person name="Schuster L."/>
            <person name="Cowan T.M."/>
            <person name="Smanski M.J."/>
            <person name="Chevrette M.G."/>
            <person name="De Carvalho L.P.S."/>
            <person name="Shen B."/>
        </authorList>
    </citation>
    <scope>NUCLEOTIDE SEQUENCE [LARGE SCALE GENOMIC DNA]</scope>
    <source>
        <strain evidence="1 2">NPDC093086</strain>
    </source>
</reference>
<dbReference type="Proteomes" id="UP001617907">
    <property type="component" value="Unassembled WGS sequence"/>
</dbReference>
<protein>
    <submittedName>
        <fullName evidence="1">Uncharacterized protein</fullName>
    </submittedName>
</protein>
<evidence type="ECO:0000313" key="1">
    <source>
        <dbReference type="EMBL" id="MFJ6040991.1"/>
    </source>
</evidence>
<sequence length="92" mass="10086">MFGLNRPDLLDGRVRAFTTACLVIEGWHRRHLAEDPSAGGIARALLESPFVDVVYSLARLDPDIAETVLEEQTLPALKAWRGVYGTAPALAR</sequence>
<name>A0ABW8HJR6_9ACTN</name>
<gene>
    <name evidence="1" type="ORF">ACIQFM_32655</name>
</gene>
<comment type="caution">
    <text evidence="1">The sequence shown here is derived from an EMBL/GenBank/DDBJ whole genome shotgun (WGS) entry which is preliminary data.</text>
</comment>
<proteinExistence type="predicted"/>
<organism evidence="1 2">
    <name type="scientific">Streptomyces ardesiacus</name>
    <dbReference type="NCBI Taxonomy" id="285564"/>
    <lineage>
        <taxon>Bacteria</taxon>
        <taxon>Bacillati</taxon>
        <taxon>Actinomycetota</taxon>
        <taxon>Actinomycetes</taxon>
        <taxon>Kitasatosporales</taxon>
        <taxon>Streptomycetaceae</taxon>
        <taxon>Streptomyces</taxon>
    </lineage>
</organism>
<keyword evidence="2" id="KW-1185">Reference proteome</keyword>
<dbReference type="EMBL" id="JBIVPC010000022">
    <property type="protein sequence ID" value="MFJ6040991.1"/>
    <property type="molecule type" value="Genomic_DNA"/>
</dbReference>
<dbReference type="RefSeq" id="WP_350892077.1">
    <property type="nucleotide sequence ID" value="NZ_JBEOTR010000031.1"/>
</dbReference>
<accession>A0ABW8HJR6</accession>